<sequence length="79" mass="9331">MQATRDALIFLLRWFERFPQYRHRDFYIAGQSYAGHYVPQLAKKIHDHNKVSSKPFINLKGFPVSKNFCNQSSNIDTIK</sequence>
<dbReference type="GO" id="GO:0006508">
    <property type="term" value="P:proteolysis"/>
    <property type="evidence" value="ECO:0007669"/>
    <property type="project" value="InterPro"/>
</dbReference>
<dbReference type="GO" id="GO:0004185">
    <property type="term" value="F:serine-type carboxypeptidase activity"/>
    <property type="evidence" value="ECO:0007669"/>
    <property type="project" value="InterPro"/>
</dbReference>
<evidence type="ECO:0000256" key="1">
    <source>
        <dbReference type="ARBA" id="ARBA00009431"/>
    </source>
</evidence>
<dbReference type="EMBL" id="QPKB01000002">
    <property type="protein sequence ID" value="RWR75601.1"/>
    <property type="molecule type" value="Genomic_DNA"/>
</dbReference>
<dbReference type="PANTHER" id="PTHR11802:SF25">
    <property type="entry name" value="SERINE CARBOXYPEPTIDASE 24"/>
    <property type="match status" value="1"/>
</dbReference>
<organism evidence="2 3">
    <name type="scientific">Cinnamomum micranthum f. kanehirae</name>
    <dbReference type="NCBI Taxonomy" id="337451"/>
    <lineage>
        <taxon>Eukaryota</taxon>
        <taxon>Viridiplantae</taxon>
        <taxon>Streptophyta</taxon>
        <taxon>Embryophyta</taxon>
        <taxon>Tracheophyta</taxon>
        <taxon>Spermatophyta</taxon>
        <taxon>Magnoliopsida</taxon>
        <taxon>Magnoliidae</taxon>
        <taxon>Laurales</taxon>
        <taxon>Lauraceae</taxon>
        <taxon>Cinnamomum</taxon>
    </lineage>
</organism>
<dbReference type="AlphaFoldDB" id="A0A3S3NA76"/>
<comment type="similarity">
    <text evidence="1">Belongs to the peptidase S10 family.</text>
</comment>
<dbReference type="OrthoDB" id="443318at2759"/>
<keyword evidence="2" id="KW-0645">Protease</keyword>
<dbReference type="Proteomes" id="UP000283530">
    <property type="component" value="Unassembled WGS sequence"/>
</dbReference>
<dbReference type="SUPFAM" id="SSF53474">
    <property type="entry name" value="alpha/beta-Hydrolases"/>
    <property type="match status" value="1"/>
</dbReference>
<dbReference type="GO" id="GO:0009742">
    <property type="term" value="P:brassinosteroid mediated signaling pathway"/>
    <property type="evidence" value="ECO:0007669"/>
    <property type="project" value="TreeGrafter"/>
</dbReference>
<name>A0A3S3NA76_9MAGN</name>
<dbReference type="InterPro" id="IPR001563">
    <property type="entry name" value="Peptidase_S10"/>
</dbReference>
<accession>A0A3S3NA76</accession>
<proteinExistence type="inferred from homology"/>
<protein>
    <submittedName>
        <fullName evidence="2">Serine carboxypeptidase 24</fullName>
    </submittedName>
</protein>
<comment type="caution">
    <text evidence="2">The sequence shown here is derived from an EMBL/GenBank/DDBJ whole genome shotgun (WGS) entry which is preliminary data.</text>
</comment>
<gene>
    <name evidence="2" type="ORF">CKAN_00399200</name>
</gene>
<dbReference type="Pfam" id="PF00450">
    <property type="entry name" value="Peptidase_S10"/>
    <property type="match status" value="1"/>
</dbReference>
<dbReference type="PANTHER" id="PTHR11802">
    <property type="entry name" value="SERINE PROTEASE FAMILY S10 SERINE CARBOXYPEPTIDASE"/>
    <property type="match status" value="1"/>
</dbReference>
<evidence type="ECO:0000313" key="3">
    <source>
        <dbReference type="Proteomes" id="UP000283530"/>
    </source>
</evidence>
<evidence type="ECO:0000313" key="2">
    <source>
        <dbReference type="EMBL" id="RWR75601.1"/>
    </source>
</evidence>
<keyword evidence="3" id="KW-1185">Reference proteome</keyword>
<keyword evidence="2" id="KW-0378">Hydrolase</keyword>
<dbReference type="GO" id="GO:0005773">
    <property type="term" value="C:vacuole"/>
    <property type="evidence" value="ECO:0007669"/>
    <property type="project" value="TreeGrafter"/>
</dbReference>
<keyword evidence="2" id="KW-0121">Carboxypeptidase</keyword>
<dbReference type="Gene3D" id="3.40.50.1820">
    <property type="entry name" value="alpha/beta hydrolase"/>
    <property type="match status" value="1"/>
</dbReference>
<reference evidence="2 3" key="1">
    <citation type="journal article" date="2019" name="Nat. Plants">
        <title>Stout camphor tree genome fills gaps in understanding of flowering plant genome evolution.</title>
        <authorList>
            <person name="Chaw S.M."/>
            <person name="Liu Y.C."/>
            <person name="Wu Y.W."/>
            <person name="Wang H.Y."/>
            <person name="Lin C.I."/>
            <person name="Wu C.S."/>
            <person name="Ke H.M."/>
            <person name="Chang L.Y."/>
            <person name="Hsu C.Y."/>
            <person name="Yang H.T."/>
            <person name="Sudianto E."/>
            <person name="Hsu M.H."/>
            <person name="Wu K.P."/>
            <person name="Wang L.N."/>
            <person name="Leebens-Mack J.H."/>
            <person name="Tsai I.J."/>
        </authorList>
    </citation>
    <scope>NUCLEOTIDE SEQUENCE [LARGE SCALE GENOMIC DNA]</scope>
    <source>
        <strain evidence="3">cv. Chaw 1501</strain>
        <tissue evidence="2">Young leaves</tissue>
    </source>
</reference>
<dbReference type="InterPro" id="IPR029058">
    <property type="entry name" value="AB_hydrolase_fold"/>
</dbReference>